<dbReference type="PANTHER" id="PTHR21533">
    <property type="entry name" value="LEUCINE-RICH PROTEIN"/>
    <property type="match status" value="1"/>
</dbReference>
<name>A0ABR0YGQ5_HUSHU</name>
<dbReference type="EMBL" id="JAHFZB010000031">
    <property type="protein sequence ID" value="KAK6471574.1"/>
    <property type="molecule type" value="Genomic_DNA"/>
</dbReference>
<protein>
    <submittedName>
        <fullName evidence="2">Protein chibby-like protein 1</fullName>
    </submittedName>
</protein>
<organism evidence="2 3">
    <name type="scientific">Huso huso</name>
    <name type="common">Beluga</name>
    <name type="synonym">Acipenser huso</name>
    <dbReference type="NCBI Taxonomy" id="61971"/>
    <lineage>
        <taxon>Eukaryota</taxon>
        <taxon>Metazoa</taxon>
        <taxon>Chordata</taxon>
        <taxon>Craniata</taxon>
        <taxon>Vertebrata</taxon>
        <taxon>Euteleostomi</taxon>
        <taxon>Actinopterygii</taxon>
        <taxon>Chondrostei</taxon>
        <taxon>Acipenseriformes</taxon>
        <taxon>Acipenseridae</taxon>
        <taxon>Huso</taxon>
    </lineage>
</organism>
<dbReference type="Proteomes" id="UP001369086">
    <property type="component" value="Unassembled WGS sequence"/>
</dbReference>
<feature type="compositionally biased region" description="Basic and acidic residues" evidence="1">
    <location>
        <begin position="116"/>
        <end position="128"/>
    </location>
</feature>
<reference evidence="2 3" key="1">
    <citation type="submission" date="2021-05" db="EMBL/GenBank/DDBJ databases">
        <authorList>
            <person name="Zahm M."/>
            <person name="Klopp C."/>
            <person name="Cabau C."/>
            <person name="Kuhl H."/>
            <person name="Suciu R."/>
            <person name="Ciorpac M."/>
            <person name="Holostenco D."/>
            <person name="Gessner J."/>
            <person name="Wuertz S."/>
            <person name="Hohne C."/>
            <person name="Stock M."/>
            <person name="Gislard M."/>
            <person name="Lluch J."/>
            <person name="Milhes M."/>
            <person name="Lampietro C."/>
            <person name="Lopez Roques C."/>
            <person name="Donnadieu C."/>
            <person name="Du K."/>
            <person name="Schartl M."/>
            <person name="Guiguen Y."/>
        </authorList>
    </citation>
    <scope>NUCLEOTIDE SEQUENCE [LARGE SCALE GENOMIC DNA]</scope>
    <source>
        <strain evidence="2">Hh-F2</strain>
        <tissue evidence="2">Blood</tissue>
    </source>
</reference>
<comment type="caution">
    <text evidence="2">The sequence shown here is derived from an EMBL/GenBank/DDBJ whole genome shotgun (WGS) entry which is preliminary data.</text>
</comment>
<proteinExistence type="predicted"/>
<dbReference type="PANTHER" id="PTHR21533:SF19">
    <property type="entry name" value="LEUCINE-RICH PROTEIN"/>
    <property type="match status" value="1"/>
</dbReference>
<dbReference type="Pfam" id="PF14645">
    <property type="entry name" value="Chibby"/>
    <property type="match status" value="1"/>
</dbReference>
<accession>A0ABR0YGQ5</accession>
<feature type="non-terminal residue" evidence="2">
    <location>
        <position position="128"/>
    </location>
</feature>
<feature type="region of interest" description="Disordered" evidence="1">
    <location>
        <begin position="83"/>
        <end position="128"/>
    </location>
</feature>
<evidence type="ECO:0000256" key="1">
    <source>
        <dbReference type="SAM" id="MobiDB-lite"/>
    </source>
</evidence>
<dbReference type="InterPro" id="IPR028118">
    <property type="entry name" value="Chibby_fam"/>
</dbReference>
<sequence>MPLFGNVFSPKKTPTEISLYCVFCSLSLSQLDRSTREVEIGLEYGSPMMNIGGQSLRFEDGQWLAVGGSVSQKEVQRLEEANVQLEEKQPAETQDGHPPGHALGNNGRVPPYGEGARGDQEPQPQEKV</sequence>
<evidence type="ECO:0000313" key="2">
    <source>
        <dbReference type="EMBL" id="KAK6471574.1"/>
    </source>
</evidence>
<keyword evidence="3" id="KW-1185">Reference proteome</keyword>
<gene>
    <name evidence="2" type="ORF">HHUSO_G29485</name>
</gene>
<evidence type="ECO:0000313" key="3">
    <source>
        <dbReference type="Proteomes" id="UP001369086"/>
    </source>
</evidence>